<dbReference type="EMBL" id="CP009920">
    <property type="protein sequence ID" value="AJI24314.1"/>
    <property type="molecule type" value="Genomic_DNA"/>
</dbReference>
<sequence>MLWLLWILLALLIVIILIIWTKITLFVDLHHVRDNDYYRVRLRAWFGLIRYTYEIPVVKVKKDSPRLLVEKKKGMGDQGKEDENSWSDYSVEDGLSMLENAKQFLEQVVGFHKIFRRFLQKVTVSDIRWHSRFGLGDAALTGILTGAVWSAKGGIVVIISRYMKLKDMPVMSVTPVFQHLWSETVFECIISFRVGQAILVGLRTLRYWRHTSKKRRKRWKSSNKNKTHSVKT</sequence>
<protein>
    <recommendedName>
        <fullName evidence="3">DUF2953 domain-containing protein</fullName>
    </recommendedName>
</protein>
<dbReference type="Pfam" id="PF11167">
    <property type="entry name" value="DUF2953"/>
    <property type="match status" value="1"/>
</dbReference>
<proteinExistence type="predicted"/>
<dbReference type="HOGENOM" id="CLU_097083_1_0_9"/>
<evidence type="ECO:0008006" key="3">
    <source>
        <dbReference type="Google" id="ProtNLM"/>
    </source>
</evidence>
<dbReference type="InterPro" id="IPR021338">
    <property type="entry name" value="DUF2953"/>
</dbReference>
<dbReference type="AlphaFoldDB" id="A0A0B6AWR9"/>
<dbReference type="RefSeq" id="WP_034648640.1">
    <property type="nucleotide sequence ID" value="NZ_BCVB01000008.1"/>
</dbReference>
<evidence type="ECO:0000313" key="2">
    <source>
        <dbReference type="Proteomes" id="UP000031829"/>
    </source>
</evidence>
<reference evidence="1 2" key="1">
    <citation type="journal article" date="2015" name="Genome Announc.">
        <title>Complete genome sequences for 35 biothreat assay-relevant bacillus species.</title>
        <authorList>
            <person name="Johnson S.L."/>
            <person name="Daligault H.E."/>
            <person name="Davenport K.W."/>
            <person name="Jaissle J."/>
            <person name="Frey K.G."/>
            <person name="Ladner J.T."/>
            <person name="Broomall S.M."/>
            <person name="Bishop-Lilly K.A."/>
            <person name="Bruce D.C."/>
            <person name="Gibbons H.S."/>
            <person name="Coyne S.R."/>
            <person name="Lo C.C."/>
            <person name="Meincke L."/>
            <person name="Munk A.C."/>
            <person name="Koroleva G.I."/>
            <person name="Rosenzweig C.N."/>
            <person name="Palacios G.F."/>
            <person name="Redden C.L."/>
            <person name="Minogue T.D."/>
            <person name="Chain P.S."/>
        </authorList>
    </citation>
    <scope>NUCLEOTIDE SEQUENCE [LARGE SCALE GENOMIC DNA]</scope>
    <source>
        <strain evidence="2">ATCC 14581 / DSM 32 / JCM 2506 / NBRC 15308 / NCIMB 9376 / NCTC 10342 / NRRL B-14308 / VKM B-512</strain>
    </source>
</reference>
<name>A0A0B6AWR9_PRIM2</name>
<organism evidence="1 2">
    <name type="scientific">Priestia megaterium (strain ATCC 14581 / DSM 32 / CCUG 1817 / JCM 2506 / NBRC 15308 / NCIMB 9376 / NCTC 10342 / NRRL B-14308 / VKM B-512 / Ford 19)</name>
    <name type="common">Bacillus megaterium</name>
    <dbReference type="NCBI Taxonomy" id="1348623"/>
    <lineage>
        <taxon>Bacteria</taxon>
        <taxon>Bacillati</taxon>
        <taxon>Bacillota</taxon>
        <taxon>Bacilli</taxon>
        <taxon>Bacillales</taxon>
        <taxon>Bacillaceae</taxon>
        <taxon>Priestia</taxon>
    </lineage>
</organism>
<evidence type="ECO:0000313" key="1">
    <source>
        <dbReference type="EMBL" id="AJI24314.1"/>
    </source>
</evidence>
<dbReference type="GeneID" id="93645253"/>
<dbReference type="Proteomes" id="UP000031829">
    <property type="component" value="Chromosome"/>
</dbReference>
<accession>A0A0B6AWR9</accession>
<gene>
    <name evidence="1" type="ORF">BG04_1788</name>
</gene>
<dbReference type="KEGG" id="bmeg:BG04_1788"/>